<feature type="compositionally biased region" description="Basic and acidic residues" evidence="1">
    <location>
        <begin position="130"/>
        <end position="139"/>
    </location>
</feature>
<feature type="compositionally biased region" description="Polar residues" evidence="1">
    <location>
        <begin position="115"/>
        <end position="125"/>
    </location>
</feature>
<accession>A0A1R1XHT4</accession>
<name>A0A1R1XHT4_9FUNG</name>
<keyword evidence="3" id="KW-1185">Reference proteome</keyword>
<evidence type="ECO:0000313" key="2">
    <source>
        <dbReference type="EMBL" id="OMJ14180.1"/>
    </source>
</evidence>
<organism evidence="2 3">
    <name type="scientific">Smittium culicis</name>
    <dbReference type="NCBI Taxonomy" id="133412"/>
    <lineage>
        <taxon>Eukaryota</taxon>
        <taxon>Fungi</taxon>
        <taxon>Fungi incertae sedis</taxon>
        <taxon>Zoopagomycota</taxon>
        <taxon>Kickxellomycotina</taxon>
        <taxon>Harpellomycetes</taxon>
        <taxon>Harpellales</taxon>
        <taxon>Legeriomycetaceae</taxon>
        <taxon>Smittium</taxon>
    </lineage>
</organism>
<dbReference type="AlphaFoldDB" id="A0A1R1XHT4"/>
<protein>
    <submittedName>
        <fullName evidence="2">Uncharacterized protein</fullName>
    </submittedName>
</protein>
<feature type="region of interest" description="Disordered" evidence="1">
    <location>
        <begin position="115"/>
        <end position="139"/>
    </location>
</feature>
<dbReference type="Proteomes" id="UP000187283">
    <property type="component" value="Unassembled WGS sequence"/>
</dbReference>
<comment type="caution">
    <text evidence="2">The sequence shown here is derived from an EMBL/GenBank/DDBJ whole genome shotgun (WGS) entry which is preliminary data.</text>
</comment>
<gene>
    <name evidence="2" type="ORF">AYI70_g8038</name>
</gene>
<evidence type="ECO:0000313" key="3">
    <source>
        <dbReference type="Proteomes" id="UP000187283"/>
    </source>
</evidence>
<proteinExistence type="predicted"/>
<evidence type="ECO:0000256" key="1">
    <source>
        <dbReference type="SAM" id="MobiDB-lite"/>
    </source>
</evidence>
<sequence length="139" mass="16114">MEFKNIIELTEPEIKFLLKISVEAIMISSEMRFTTHKNIATVDPGTDIPDNQYLFHPSTLGKMEIARQSSRNDKLNRQALSRKTSKNYLRQFHNQYQPSRGNPIYQVSSQARWESGSKWNQTGQKATVDVSKDWKPVKL</sequence>
<reference evidence="2 3" key="1">
    <citation type="submission" date="2017-01" db="EMBL/GenBank/DDBJ databases">
        <authorList>
            <person name="Mah S.A."/>
            <person name="Swanson W.J."/>
            <person name="Moy G.W."/>
            <person name="Vacquier V.D."/>
        </authorList>
    </citation>
    <scope>NUCLEOTIDE SEQUENCE [LARGE SCALE GENOMIC DNA]</scope>
    <source>
        <strain evidence="2 3">GSMNP</strain>
    </source>
</reference>
<dbReference type="EMBL" id="LSSN01003172">
    <property type="protein sequence ID" value="OMJ14180.1"/>
    <property type="molecule type" value="Genomic_DNA"/>
</dbReference>